<gene>
    <name evidence="2" type="ORF">APR42_15085</name>
</gene>
<comment type="caution">
    <text evidence="2">The sequence shown here is derived from an EMBL/GenBank/DDBJ whole genome shotgun (WGS) entry which is preliminary data.</text>
</comment>
<evidence type="ECO:0008006" key="4">
    <source>
        <dbReference type="Google" id="ProtNLM"/>
    </source>
</evidence>
<feature type="transmembrane region" description="Helical" evidence="1">
    <location>
        <begin position="452"/>
        <end position="475"/>
    </location>
</feature>
<feature type="transmembrane region" description="Helical" evidence="1">
    <location>
        <begin position="487"/>
        <end position="505"/>
    </location>
</feature>
<dbReference type="Proteomes" id="UP000051643">
    <property type="component" value="Unassembled WGS sequence"/>
</dbReference>
<evidence type="ECO:0000256" key="1">
    <source>
        <dbReference type="SAM" id="Phobius"/>
    </source>
</evidence>
<protein>
    <recommendedName>
        <fullName evidence="4">Glycosyltransferase RgtA/B/C/D-like domain-containing protein</fullName>
    </recommendedName>
</protein>
<dbReference type="EMBL" id="LKTP01000004">
    <property type="protein sequence ID" value="KRG29761.1"/>
    <property type="molecule type" value="Genomic_DNA"/>
</dbReference>
<organism evidence="2 3">
    <name type="scientific">Salegentibacter mishustinae</name>
    <dbReference type="NCBI Taxonomy" id="270918"/>
    <lineage>
        <taxon>Bacteria</taxon>
        <taxon>Pseudomonadati</taxon>
        <taxon>Bacteroidota</taxon>
        <taxon>Flavobacteriia</taxon>
        <taxon>Flavobacteriales</taxon>
        <taxon>Flavobacteriaceae</taxon>
        <taxon>Salegentibacter</taxon>
    </lineage>
</organism>
<reference evidence="2" key="1">
    <citation type="submission" date="2015-10" db="EMBL/GenBank/DDBJ databases">
        <title>Draft genome sequence of Salegentibacter mishustinae KCTC 12263.</title>
        <authorList>
            <person name="Lin W."/>
            <person name="Zheng Q."/>
        </authorList>
    </citation>
    <scope>NUCLEOTIDE SEQUENCE [LARGE SCALE GENOMIC DNA]</scope>
    <source>
        <strain evidence="2">KCTC 12263</strain>
    </source>
</reference>
<feature type="transmembrane region" description="Helical" evidence="1">
    <location>
        <begin position="67"/>
        <end position="87"/>
    </location>
</feature>
<evidence type="ECO:0000313" key="3">
    <source>
        <dbReference type="Proteomes" id="UP000051643"/>
    </source>
</evidence>
<sequence>MFLEPYLLTGPFRITLFFVLILLIHRIISARVSAQTALNFLIPTITLILGAVLLGGFILVLTNTFDLFVIISIVIGLITLTFMNLNYTRSIKNQLQKIYTRTILYAVIKLEKRENFLDRDNIIKPRYKHKEQRLSQYHKNWQLAIGFLLPIMTYISRSSLFKEDVYTLSYSWFAKLNLINGLSLKNWFLHPGEMMGDYLLINLYAKLTHITNAQALQSFGLLESALLSLIIYWVVFKISRKHAPGILAGTSFALLYSFLPINIDLLAEHKSVFTALIIAVPTMLFSIYPQSFRFNRKLIFGWFFILFATILILDLFVGLLIVPTFLLILFFFKFRYYMKQVSQILFAYLSSVTLIALIYGIAAFVKQENFGAFILSNLFSFDAYTYNPNLVVPFKELIYYYQVAGIVFLLISIFNYIKKPHKWLASLIFIIFINVLFALYHIDEVLLDLDLLSQVLCVFIPIFFGIILNVIVNIFSIFKTQSRLSTIIEVTSGSVVILALAIFTFPPSATLNFDSEKTENVVFEAYSKIQSANLPYTYAVVNSLPYFSFSNNSHYYYNYDYFNDSYIARDRRFHRYKNNQQYLQSNPDIILPETMFVFIYKNLEESNVAKKEIFKSQQALALERINLLKAKDRNVNIYYESEDLKVYQIENRERASNINELLF</sequence>
<proteinExistence type="predicted"/>
<keyword evidence="3" id="KW-1185">Reference proteome</keyword>
<dbReference type="RefSeq" id="WP_057481119.1">
    <property type="nucleotide sequence ID" value="NZ_BMWR01000009.1"/>
</dbReference>
<feature type="transmembrane region" description="Helical" evidence="1">
    <location>
        <begin position="344"/>
        <end position="365"/>
    </location>
</feature>
<feature type="transmembrane region" description="Helical" evidence="1">
    <location>
        <begin position="300"/>
        <end position="332"/>
    </location>
</feature>
<feature type="transmembrane region" description="Helical" evidence="1">
    <location>
        <begin position="215"/>
        <end position="236"/>
    </location>
</feature>
<feature type="transmembrane region" description="Helical" evidence="1">
    <location>
        <begin position="242"/>
        <end position="259"/>
    </location>
</feature>
<accession>A0A0Q9ZLB6</accession>
<feature type="transmembrane region" description="Helical" evidence="1">
    <location>
        <begin position="398"/>
        <end position="416"/>
    </location>
</feature>
<feature type="transmembrane region" description="Helical" evidence="1">
    <location>
        <begin position="40"/>
        <end position="61"/>
    </location>
</feature>
<feature type="transmembrane region" description="Helical" evidence="1">
    <location>
        <begin position="423"/>
        <end position="440"/>
    </location>
</feature>
<keyword evidence="1" id="KW-0812">Transmembrane</keyword>
<name>A0A0Q9ZLB6_9FLAO</name>
<dbReference type="AlphaFoldDB" id="A0A0Q9ZLB6"/>
<keyword evidence="1" id="KW-1133">Transmembrane helix</keyword>
<dbReference type="OrthoDB" id="1522258at2"/>
<dbReference type="STRING" id="270918.APR42_15085"/>
<feature type="transmembrane region" description="Helical" evidence="1">
    <location>
        <begin position="271"/>
        <end position="288"/>
    </location>
</feature>
<evidence type="ECO:0000313" key="2">
    <source>
        <dbReference type="EMBL" id="KRG29761.1"/>
    </source>
</evidence>
<keyword evidence="1" id="KW-0472">Membrane</keyword>
<feature type="transmembrane region" description="Helical" evidence="1">
    <location>
        <begin position="6"/>
        <end position="28"/>
    </location>
</feature>